<dbReference type="PANTHER" id="PTHR13251:SF3">
    <property type="entry name" value="TRAFFICKING PROTEIN PARTICLE COMPLEX SUBUNIT 10"/>
    <property type="match status" value="1"/>
</dbReference>
<feature type="compositionally biased region" description="Basic and acidic residues" evidence="1">
    <location>
        <begin position="1305"/>
        <end position="1318"/>
    </location>
</feature>
<feature type="region of interest" description="Disordered" evidence="1">
    <location>
        <begin position="1337"/>
        <end position="1367"/>
    </location>
</feature>
<organism evidence="3 4">
    <name type="scientific">Smittium mucronatum</name>
    <dbReference type="NCBI Taxonomy" id="133383"/>
    <lineage>
        <taxon>Eukaryota</taxon>
        <taxon>Fungi</taxon>
        <taxon>Fungi incertae sedis</taxon>
        <taxon>Zoopagomycota</taxon>
        <taxon>Kickxellomycotina</taxon>
        <taxon>Harpellomycetes</taxon>
        <taxon>Harpellales</taxon>
        <taxon>Legeriomycetaceae</taxon>
        <taxon>Smittium</taxon>
    </lineage>
</organism>
<proteinExistence type="predicted"/>
<accession>A0A1R0GUX5</accession>
<name>A0A1R0GUX5_9FUNG</name>
<sequence>MEEDFERNAILTYQDDFGLWENVKSGFQKYLPLRDVVWKGPNGVQNRLISELDVNIVKLDSSIHMESGPTGWQNRPFLNILFVGNSNDNDSYKAIVKPCVHQWINQVSLQKTQEWLIVYITTEEEFQRSISKFITKRTTNLDRIRSDFQPKKDTDRVLMLKLDNEESWLELFITIKKLILSSFEIQTIALQTDSRRMSSMRHMPGWNYCSFFILKEALAHLYYTMHAYDDSLKQYDELEAIFHESLITNNLSWFKGVGVNRVGADNVDLLRIPSKEYRELIIQNDISPSVSEHFISSWIYSTCQNSVEICESNGKQSALDPDFIRFTAVSKAELLHESRRQLEYLGGIYGRLPSSYYSVSMLPNITEHISLDDSPPNSKGSKESFVPDENTDSKISFITNLILLEALKSESRFDQIFSNISEQAIEYYEESSRQRFANLLKRDIAQLHLCRGRYQKARAYYEQLIPESYDDSKWQPLHTRLLMNLATCQSKLEFWPSYLNSIQILLSPVCNISQDKIDYFSKELVETSRSNLTVDYEINMTPFFEVKDVYVNDTDENIYIDLLSVYKKDFKIDLVSISLVSTNSSVSVLYSSEFLPLNFDGSFSNGFGTFPASNLSVSAPGIYQVSKIEISIGKALFSMDYKNSNLVKLIRLRRNPSLPCSSISSSKNPYSWNNTCLQVCIDSKHVSFQDGRLSIFGEDGRSIICEKTKISKCSISGGSMPLQKLVIQEGYISVPSLEQRSIITLELENVNLNNPYDPLILETCLEYVFKNDNINKEGLTLNRVIVEVAPSLDLKFNTWKLRDRLLVQINVSNISRFPIIILGLSYNDCNMNNVFISSSNLVGLSINYGQKYSSIVTIDLNGEKSIDLDTLFKFELKFAKFSRFLGSVIGNELLLATYSNSTDNGVSATNILLKNSFNFLFELINLHILSSLDDHLLMESKILKFDTEIEPVINLAFGNDSKKFRRYVKEVVNVVFKNLYNKYILEDFERYFFDEIKETLKEDVSKIETQASTFDDKQFAVLNSLTPDYLEFSIDVSQFLEKSIFNLISHISTSVVTNDEDFLYPVSQILDISSSESGLSISNKKDILIKSPEGIKVNLLVNKFESELRIHCENDELNTQSESFGDNSLDRFRINRSILGEPVYFRASIGLFLFSDMINSKTEDRLDYSKGYNIMVNICFNRSDWLISGPSSQIIMLHINQKSYNESTGFRNYSNLDYCLIPLRPGFLTTPTFECYLEWDQSSSAKLALLESMKSILNIEDSDLYSAQSLFNSLNNDEIETKYFLGSDNNEDHVTIPSSMNDNSNESRDITDNSSHDFNEMTQTGIKLTPEMSNSLGISTFDSKKNSDLESAPSNEPLSEHESDLNSDSKSLIDVGVQLVPKYIKISTFHENSGIPLAVVGRSNFPNTYFVR</sequence>
<dbReference type="GO" id="GO:0006891">
    <property type="term" value="P:intra-Golgi vesicle-mediated transport"/>
    <property type="evidence" value="ECO:0007669"/>
    <property type="project" value="TreeGrafter"/>
</dbReference>
<evidence type="ECO:0000313" key="3">
    <source>
        <dbReference type="EMBL" id="OLY80675.1"/>
    </source>
</evidence>
<dbReference type="Proteomes" id="UP000187455">
    <property type="component" value="Unassembled WGS sequence"/>
</dbReference>
<dbReference type="STRING" id="133383.A0A1R0GUX5"/>
<dbReference type="Pfam" id="PF23036">
    <property type="entry name" value="TRAPPC10_1st"/>
    <property type="match status" value="1"/>
</dbReference>
<dbReference type="GO" id="GO:1990071">
    <property type="term" value="C:TRAPPII protein complex"/>
    <property type="evidence" value="ECO:0007669"/>
    <property type="project" value="InterPro"/>
</dbReference>
<dbReference type="GO" id="GO:0005829">
    <property type="term" value="C:cytosol"/>
    <property type="evidence" value="ECO:0007669"/>
    <property type="project" value="GOC"/>
</dbReference>
<dbReference type="InterPro" id="IPR045126">
    <property type="entry name" value="TRAPPC10/Trs130"/>
</dbReference>
<dbReference type="PANTHER" id="PTHR13251">
    <property type="entry name" value="EPILEPSY HOLOPROSENCEPHALY CANDIDATE 1/TMEM1"/>
    <property type="match status" value="1"/>
</dbReference>
<dbReference type="InterPro" id="IPR056913">
    <property type="entry name" value="TRAPPC10/Trs130_N"/>
</dbReference>
<dbReference type="GO" id="GO:0034498">
    <property type="term" value="P:early endosome to Golgi transport"/>
    <property type="evidence" value="ECO:0007669"/>
    <property type="project" value="TreeGrafter"/>
</dbReference>
<dbReference type="EMBL" id="LSSL01003260">
    <property type="protein sequence ID" value="OLY80675.1"/>
    <property type="molecule type" value="Genomic_DNA"/>
</dbReference>
<gene>
    <name evidence="3" type="ORF">AYI68_g5226</name>
</gene>
<evidence type="ECO:0000259" key="2">
    <source>
        <dbReference type="Pfam" id="PF23036"/>
    </source>
</evidence>
<dbReference type="InterPro" id="IPR011990">
    <property type="entry name" value="TPR-like_helical_dom_sf"/>
</dbReference>
<comment type="caution">
    <text evidence="3">The sequence shown here is derived from an EMBL/GenBank/DDBJ whole genome shotgun (WGS) entry which is preliminary data.</text>
</comment>
<feature type="domain" description="TRAPPC10/Trs130 N-terminal" evidence="2">
    <location>
        <begin position="7"/>
        <end position="287"/>
    </location>
</feature>
<reference evidence="3 4" key="1">
    <citation type="journal article" date="2016" name="Mol. Biol. Evol.">
        <title>Genome-Wide Survey of Gut Fungi (Harpellales) Reveals the First Horizontally Transferred Ubiquitin Gene from a Mosquito Host.</title>
        <authorList>
            <person name="Wang Y."/>
            <person name="White M.M."/>
            <person name="Kvist S."/>
            <person name="Moncalvo J.M."/>
        </authorList>
    </citation>
    <scope>NUCLEOTIDE SEQUENCE [LARGE SCALE GENOMIC DNA]</scope>
    <source>
        <strain evidence="3 4">ALG-7-W6</strain>
    </source>
</reference>
<evidence type="ECO:0000313" key="4">
    <source>
        <dbReference type="Proteomes" id="UP000187455"/>
    </source>
</evidence>
<dbReference type="SUPFAM" id="SSF48452">
    <property type="entry name" value="TPR-like"/>
    <property type="match status" value="1"/>
</dbReference>
<feature type="region of interest" description="Disordered" evidence="1">
    <location>
        <begin position="1296"/>
        <end position="1318"/>
    </location>
</feature>
<dbReference type="OrthoDB" id="5597195at2759"/>
<keyword evidence="4" id="KW-1185">Reference proteome</keyword>
<protein>
    <submittedName>
        <fullName evidence="3">Trafficking protein particle complex subunit 10</fullName>
    </submittedName>
</protein>
<evidence type="ECO:0000256" key="1">
    <source>
        <dbReference type="SAM" id="MobiDB-lite"/>
    </source>
</evidence>